<proteinExistence type="inferred from homology"/>
<dbReference type="Pfam" id="PF07715">
    <property type="entry name" value="Plug"/>
    <property type="match status" value="1"/>
</dbReference>
<keyword evidence="9 11" id="KW-0472">Membrane</keyword>
<keyword evidence="7" id="KW-0406">Ion transport</keyword>
<dbReference type="Proteomes" id="UP000664303">
    <property type="component" value="Unassembled WGS sequence"/>
</dbReference>
<dbReference type="SUPFAM" id="SSF56935">
    <property type="entry name" value="Porins"/>
    <property type="match status" value="1"/>
</dbReference>
<keyword evidence="5 11" id="KW-0812">Transmembrane</keyword>
<feature type="domain" description="TonB-dependent receptor-like beta-barrel" evidence="14">
    <location>
        <begin position="264"/>
        <end position="724"/>
    </location>
</feature>
<dbReference type="GO" id="GO:0009279">
    <property type="term" value="C:cell outer membrane"/>
    <property type="evidence" value="ECO:0007669"/>
    <property type="project" value="UniProtKB-SubCell"/>
</dbReference>
<feature type="signal peptide" evidence="13">
    <location>
        <begin position="1"/>
        <end position="27"/>
    </location>
</feature>
<evidence type="ECO:0000256" key="3">
    <source>
        <dbReference type="ARBA" id="ARBA00022452"/>
    </source>
</evidence>
<keyword evidence="17" id="KW-1185">Reference proteome</keyword>
<evidence type="ECO:0000256" key="7">
    <source>
        <dbReference type="ARBA" id="ARBA00023065"/>
    </source>
</evidence>
<evidence type="ECO:0000256" key="12">
    <source>
        <dbReference type="RuleBase" id="RU003357"/>
    </source>
</evidence>
<accession>A0A939IKT3</accession>
<evidence type="ECO:0000259" key="14">
    <source>
        <dbReference type="Pfam" id="PF00593"/>
    </source>
</evidence>
<evidence type="ECO:0000256" key="6">
    <source>
        <dbReference type="ARBA" id="ARBA00023004"/>
    </source>
</evidence>
<dbReference type="EMBL" id="JAFKCZ010000001">
    <property type="protein sequence ID" value="MBN7795272.1"/>
    <property type="molecule type" value="Genomic_DNA"/>
</dbReference>
<organism evidence="16 17">
    <name type="scientific">Parahaliea mediterranea</name>
    <dbReference type="NCBI Taxonomy" id="651086"/>
    <lineage>
        <taxon>Bacteria</taxon>
        <taxon>Pseudomonadati</taxon>
        <taxon>Pseudomonadota</taxon>
        <taxon>Gammaproteobacteria</taxon>
        <taxon>Cellvibrionales</taxon>
        <taxon>Halieaceae</taxon>
        <taxon>Parahaliea</taxon>
    </lineage>
</organism>
<comment type="caution">
    <text evidence="16">The sequence shown here is derived from an EMBL/GenBank/DDBJ whole genome shotgun (WGS) entry which is preliminary data.</text>
</comment>
<keyword evidence="16" id="KW-0675">Receptor</keyword>
<feature type="domain" description="TonB-dependent receptor plug" evidence="15">
    <location>
        <begin position="47"/>
        <end position="159"/>
    </location>
</feature>
<dbReference type="PANTHER" id="PTHR32552:SF81">
    <property type="entry name" value="TONB-DEPENDENT OUTER MEMBRANE RECEPTOR"/>
    <property type="match status" value="1"/>
</dbReference>
<dbReference type="InterPro" id="IPR012910">
    <property type="entry name" value="Plug_dom"/>
</dbReference>
<dbReference type="PROSITE" id="PS52016">
    <property type="entry name" value="TONB_DEPENDENT_REC_3"/>
    <property type="match status" value="1"/>
</dbReference>
<evidence type="ECO:0000259" key="15">
    <source>
        <dbReference type="Pfam" id="PF07715"/>
    </source>
</evidence>
<keyword evidence="3 11" id="KW-1134">Transmembrane beta strand</keyword>
<dbReference type="Pfam" id="PF00593">
    <property type="entry name" value="TonB_dep_Rec_b-barrel"/>
    <property type="match status" value="1"/>
</dbReference>
<dbReference type="CDD" id="cd01347">
    <property type="entry name" value="ligand_gated_channel"/>
    <property type="match status" value="1"/>
</dbReference>
<evidence type="ECO:0000313" key="17">
    <source>
        <dbReference type="Proteomes" id="UP000664303"/>
    </source>
</evidence>
<evidence type="ECO:0000256" key="5">
    <source>
        <dbReference type="ARBA" id="ARBA00022692"/>
    </source>
</evidence>
<protein>
    <submittedName>
        <fullName evidence="16">TonB-dependent receptor</fullName>
    </submittedName>
</protein>
<keyword evidence="8 12" id="KW-0798">TonB box</keyword>
<dbReference type="AlphaFoldDB" id="A0A939IKT3"/>
<evidence type="ECO:0000256" key="8">
    <source>
        <dbReference type="ARBA" id="ARBA00023077"/>
    </source>
</evidence>
<dbReference type="RefSeq" id="WP_206558704.1">
    <property type="nucleotide sequence ID" value="NZ_JAFKCZ010000001.1"/>
</dbReference>
<feature type="chain" id="PRO_5037717827" evidence="13">
    <location>
        <begin position="28"/>
        <end position="761"/>
    </location>
</feature>
<dbReference type="InterPro" id="IPR000531">
    <property type="entry name" value="Beta-barrel_TonB"/>
</dbReference>
<comment type="subcellular location">
    <subcellularLocation>
        <location evidence="1 11">Cell outer membrane</location>
        <topology evidence="1 11">Multi-pass membrane protein</topology>
    </subcellularLocation>
</comment>
<dbReference type="PANTHER" id="PTHR32552">
    <property type="entry name" value="FERRICHROME IRON RECEPTOR-RELATED"/>
    <property type="match status" value="1"/>
</dbReference>
<keyword evidence="6" id="KW-0408">Iron</keyword>
<dbReference type="Gene3D" id="2.40.170.20">
    <property type="entry name" value="TonB-dependent receptor, beta-barrel domain"/>
    <property type="match status" value="1"/>
</dbReference>
<evidence type="ECO:0000256" key="11">
    <source>
        <dbReference type="PROSITE-ProRule" id="PRU01360"/>
    </source>
</evidence>
<evidence type="ECO:0000256" key="2">
    <source>
        <dbReference type="ARBA" id="ARBA00022448"/>
    </source>
</evidence>
<comment type="similarity">
    <text evidence="11 12">Belongs to the TonB-dependent receptor family.</text>
</comment>
<evidence type="ECO:0000256" key="10">
    <source>
        <dbReference type="ARBA" id="ARBA00023237"/>
    </source>
</evidence>
<evidence type="ECO:0000256" key="4">
    <source>
        <dbReference type="ARBA" id="ARBA00022496"/>
    </source>
</evidence>
<evidence type="ECO:0000256" key="9">
    <source>
        <dbReference type="ARBA" id="ARBA00023136"/>
    </source>
</evidence>
<reference evidence="16" key="1">
    <citation type="submission" date="2021-02" db="EMBL/GenBank/DDBJ databases">
        <title>PHA producing bacteria isolated from coastal sediment in Guangdong, Shenzhen.</title>
        <authorList>
            <person name="Zheng W."/>
            <person name="Yu S."/>
            <person name="Huang Y."/>
        </authorList>
    </citation>
    <scope>NUCLEOTIDE SEQUENCE</scope>
    <source>
        <strain evidence="16">TN14-10</strain>
    </source>
</reference>
<keyword evidence="13" id="KW-0732">Signal</keyword>
<dbReference type="GO" id="GO:0006826">
    <property type="term" value="P:iron ion transport"/>
    <property type="evidence" value="ECO:0007669"/>
    <property type="project" value="UniProtKB-KW"/>
</dbReference>
<keyword evidence="4" id="KW-0410">Iron transport</keyword>
<name>A0A939IKT3_9GAMM</name>
<keyword evidence="10 11" id="KW-0998">Cell outer membrane</keyword>
<evidence type="ECO:0000256" key="1">
    <source>
        <dbReference type="ARBA" id="ARBA00004571"/>
    </source>
</evidence>
<evidence type="ECO:0000313" key="16">
    <source>
        <dbReference type="EMBL" id="MBN7795272.1"/>
    </source>
</evidence>
<keyword evidence="2 11" id="KW-0813">Transport</keyword>
<sequence>MRNSRYLLRLAVVTAMGLEVSAPLAMAQDQLLEEVVVTAQRREQALTDVPISLTAFSASDLERGNIGEARDYLAITPNVAFTDDGGTGSRSINISIRGVGNVSLGEVSTANSIGYYIDELNVGSVSNGTINPELQDMARIEVLRGPQGTYFGRNALGGAINITTNLPSEEFYSEFSASAGNYGTYGGEAIVNVPLTDRFMVRGMYAYNESDTWVENTHGPGSELGYEHHNARIALRALPTDRLTVDFSLAYTDEEEGGDLSVATGVLNLDTQSIFGADFQAIDEEGFFPDNDDKVSRDLDEINNNEFTIANLRLAYDFDNVMLRSVTGWVDSSTDRDADLDNTSLDTLRRFNRYGGESFSQELRLQSTGAGDLDWTVGVFYAEDEIEQFNSIQAGAQGSYVDPATGMEVPLLPPIPAGFRINENNRVFETSSLAVFGDMVWRFASQWDLTLGARYTRDEIDNKSFDVVAFEGAVPDSQADDSFTDFSPRVVLAYHPQEATNIYGSLTKGYKAGGVDFLTEGATSSFDPEELLSYELGFKTELAGGKIRLGGAAFYLDWDDMQVQTNYLADPDDISSAVERTLNAAKANGKGVEFEVQGVLASGLTGALNLGYLDIEFDEFPNAIIKGSVTPVDLGGQVLPRSPKISASATLEYSFDLSDQLSAYVRGQWMYRDQSEGNLEAVAAKAGYLSLPAFPYEVDAYDVVNLGFGVEGRSFRVNAFVQNLFDEEYYTGTGDGFGLAGIKVKSHPTQYGVKFTWFTGS</sequence>
<evidence type="ECO:0000256" key="13">
    <source>
        <dbReference type="SAM" id="SignalP"/>
    </source>
</evidence>
<dbReference type="InterPro" id="IPR036942">
    <property type="entry name" value="Beta-barrel_TonB_sf"/>
</dbReference>
<dbReference type="InterPro" id="IPR039426">
    <property type="entry name" value="TonB-dep_rcpt-like"/>
</dbReference>
<gene>
    <name evidence="16" type="ORF">JYP50_01630</name>
</gene>